<protein>
    <submittedName>
        <fullName evidence="1">Uncharacterized protein</fullName>
    </submittedName>
</protein>
<gene>
    <name evidence="1" type="ORF">Tci_893967</name>
</gene>
<name>A0A699UL49_TANCI</name>
<dbReference type="EMBL" id="BKCJ011333810">
    <property type="protein sequence ID" value="GFD21998.1"/>
    <property type="molecule type" value="Genomic_DNA"/>
</dbReference>
<sequence length="150" mass="16985">VSRDSVGEVLVKVVEPENSLICLFGDTSNEQRQVDSNNHSDVHAEDQNLPYEYMDNDSNIHSDVHVEHQNSQNMAKDDILAEFDGIKATIDIIDKRKGEVATSCLEKELDIVKDRIVVVENALKLRYQDASEDPVKQFCYKQHELVGSKV</sequence>
<accession>A0A699UL49</accession>
<comment type="caution">
    <text evidence="1">The sequence shown here is derived from an EMBL/GenBank/DDBJ whole genome shotgun (WGS) entry which is preliminary data.</text>
</comment>
<reference evidence="1" key="1">
    <citation type="journal article" date="2019" name="Sci. Rep.">
        <title>Draft genome of Tanacetum cinerariifolium, the natural source of mosquito coil.</title>
        <authorList>
            <person name="Yamashiro T."/>
            <person name="Shiraishi A."/>
            <person name="Satake H."/>
            <person name="Nakayama K."/>
        </authorList>
    </citation>
    <scope>NUCLEOTIDE SEQUENCE</scope>
</reference>
<organism evidence="1">
    <name type="scientific">Tanacetum cinerariifolium</name>
    <name type="common">Dalmatian daisy</name>
    <name type="synonym">Chrysanthemum cinerariifolium</name>
    <dbReference type="NCBI Taxonomy" id="118510"/>
    <lineage>
        <taxon>Eukaryota</taxon>
        <taxon>Viridiplantae</taxon>
        <taxon>Streptophyta</taxon>
        <taxon>Embryophyta</taxon>
        <taxon>Tracheophyta</taxon>
        <taxon>Spermatophyta</taxon>
        <taxon>Magnoliopsida</taxon>
        <taxon>eudicotyledons</taxon>
        <taxon>Gunneridae</taxon>
        <taxon>Pentapetalae</taxon>
        <taxon>asterids</taxon>
        <taxon>campanulids</taxon>
        <taxon>Asterales</taxon>
        <taxon>Asteraceae</taxon>
        <taxon>Asteroideae</taxon>
        <taxon>Anthemideae</taxon>
        <taxon>Anthemidinae</taxon>
        <taxon>Tanacetum</taxon>
    </lineage>
</organism>
<feature type="non-terminal residue" evidence="1">
    <location>
        <position position="1"/>
    </location>
</feature>
<evidence type="ECO:0000313" key="1">
    <source>
        <dbReference type="EMBL" id="GFD21998.1"/>
    </source>
</evidence>
<proteinExistence type="predicted"/>
<dbReference type="AlphaFoldDB" id="A0A699UL49"/>